<organism evidence="1 2">
    <name type="scientific">Dreissena polymorpha</name>
    <name type="common">Zebra mussel</name>
    <name type="synonym">Mytilus polymorpha</name>
    <dbReference type="NCBI Taxonomy" id="45954"/>
    <lineage>
        <taxon>Eukaryota</taxon>
        <taxon>Metazoa</taxon>
        <taxon>Spiralia</taxon>
        <taxon>Lophotrochozoa</taxon>
        <taxon>Mollusca</taxon>
        <taxon>Bivalvia</taxon>
        <taxon>Autobranchia</taxon>
        <taxon>Heteroconchia</taxon>
        <taxon>Euheterodonta</taxon>
        <taxon>Imparidentia</taxon>
        <taxon>Neoheterodontei</taxon>
        <taxon>Myida</taxon>
        <taxon>Dreissenoidea</taxon>
        <taxon>Dreissenidae</taxon>
        <taxon>Dreissena</taxon>
    </lineage>
</organism>
<sequence length="62" mass="7435">MPQKTDRPAAPEKQLKMVKCKCKQHCDTKRCTCRKTVTVFCGMLRMSWNQLYKCREVQRNRL</sequence>
<name>A0A9D4S839_DREPO</name>
<protein>
    <submittedName>
        <fullName evidence="1">Uncharacterized protein</fullName>
    </submittedName>
</protein>
<accession>A0A9D4S839</accession>
<gene>
    <name evidence="1" type="ORF">DPMN_020317</name>
</gene>
<keyword evidence="2" id="KW-1185">Reference proteome</keyword>
<dbReference type="AlphaFoldDB" id="A0A9D4S839"/>
<dbReference type="Proteomes" id="UP000828390">
    <property type="component" value="Unassembled WGS sequence"/>
</dbReference>
<evidence type="ECO:0000313" key="2">
    <source>
        <dbReference type="Proteomes" id="UP000828390"/>
    </source>
</evidence>
<evidence type="ECO:0000313" key="1">
    <source>
        <dbReference type="EMBL" id="KAH3896144.1"/>
    </source>
</evidence>
<comment type="caution">
    <text evidence="1">The sequence shown here is derived from an EMBL/GenBank/DDBJ whole genome shotgun (WGS) entry which is preliminary data.</text>
</comment>
<proteinExistence type="predicted"/>
<reference evidence="1" key="1">
    <citation type="journal article" date="2019" name="bioRxiv">
        <title>The Genome of the Zebra Mussel, Dreissena polymorpha: A Resource for Invasive Species Research.</title>
        <authorList>
            <person name="McCartney M.A."/>
            <person name="Auch B."/>
            <person name="Kono T."/>
            <person name="Mallez S."/>
            <person name="Zhang Y."/>
            <person name="Obille A."/>
            <person name="Becker A."/>
            <person name="Abrahante J.E."/>
            <person name="Garbe J."/>
            <person name="Badalamenti J.P."/>
            <person name="Herman A."/>
            <person name="Mangelson H."/>
            <person name="Liachko I."/>
            <person name="Sullivan S."/>
            <person name="Sone E.D."/>
            <person name="Koren S."/>
            <person name="Silverstein K.A.T."/>
            <person name="Beckman K.B."/>
            <person name="Gohl D.M."/>
        </authorList>
    </citation>
    <scope>NUCLEOTIDE SEQUENCE</scope>
    <source>
        <strain evidence="1">Duluth1</strain>
        <tissue evidence="1">Whole animal</tissue>
    </source>
</reference>
<reference evidence="1" key="2">
    <citation type="submission" date="2020-11" db="EMBL/GenBank/DDBJ databases">
        <authorList>
            <person name="McCartney M.A."/>
            <person name="Auch B."/>
            <person name="Kono T."/>
            <person name="Mallez S."/>
            <person name="Becker A."/>
            <person name="Gohl D.M."/>
            <person name="Silverstein K.A.T."/>
            <person name="Koren S."/>
            <person name="Bechman K.B."/>
            <person name="Herman A."/>
            <person name="Abrahante J.E."/>
            <person name="Garbe J."/>
        </authorList>
    </citation>
    <scope>NUCLEOTIDE SEQUENCE</scope>
    <source>
        <strain evidence="1">Duluth1</strain>
        <tissue evidence="1">Whole animal</tissue>
    </source>
</reference>
<dbReference type="EMBL" id="JAIWYP010000001">
    <property type="protein sequence ID" value="KAH3896144.1"/>
    <property type="molecule type" value="Genomic_DNA"/>
</dbReference>